<keyword evidence="6" id="KW-0812">Transmembrane</keyword>
<dbReference type="EMBL" id="BAAANN010000010">
    <property type="protein sequence ID" value="GAA1957298.1"/>
    <property type="molecule type" value="Genomic_DNA"/>
</dbReference>
<organism evidence="7 8">
    <name type="scientific">Amycolatopsis minnesotensis</name>
    <dbReference type="NCBI Taxonomy" id="337894"/>
    <lineage>
        <taxon>Bacteria</taxon>
        <taxon>Bacillati</taxon>
        <taxon>Actinomycetota</taxon>
        <taxon>Actinomycetes</taxon>
        <taxon>Pseudonocardiales</taxon>
        <taxon>Pseudonocardiaceae</taxon>
        <taxon>Amycolatopsis</taxon>
    </lineage>
</organism>
<evidence type="ECO:0000256" key="3">
    <source>
        <dbReference type="ARBA" id="ARBA00020268"/>
    </source>
</evidence>
<reference evidence="8" key="1">
    <citation type="journal article" date="2019" name="Int. J. Syst. Evol. Microbiol.">
        <title>The Global Catalogue of Microorganisms (GCM) 10K type strain sequencing project: providing services to taxonomists for standard genome sequencing and annotation.</title>
        <authorList>
            <consortium name="The Broad Institute Genomics Platform"/>
            <consortium name="The Broad Institute Genome Sequencing Center for Infectious Disease"/>
            <person name="Wu L."/>
            <person name="Ma J."/>
        </authorList>
    </citation>
    <scope>NUCLEOTIDE SEQUENCE [LARGE SCALE GENOMIC DNA]</scope>
    <source>
        <strain evidence="8">JCM 14545</strain>
    </source>
</reference>
<evidence type="ECO:0000313" key="7">
    <source>
        <dbReference type="EMBL" id="GAA1957298.1"/>
    </source>
</evidence>
<keyword evidence="8" id="KW-1185">Reference proteome</keyword>
<feature type="transmembrane region" description="Helical" evidence="6">
    <location>
        <begin position="363"/>
        <end position="381"/>
    </location>
</feature>
<evidence type="ECO:0000313" key="8">
    <source>
        <dbReference type="Proteomes" id="UP001501116"/>
    </source>
</evidence>
<feature type="transmembrane region" description="Helical" evidence="6">
    <location>
        <begin position="36"/>
        <end position="56"/>
    </location>
</feature>
<dbReference type="Proteomes" id="UP001501116">
    <property type="component" value="Unassembled WGS sequence"/>
</dbReference>
<keyword evidence="4" id="KW-0813">Transport</keyword>
<name>A0ABP5C6X3_9PSEU</name>
<dbReference type="InterPro" id="IPR002528">
    <property type="entry name" value="MATE_fam"/>
</dbReference>
<evidence type="ECO:0000256" key="1">
    <source>
        <dbReference type="ARBA" id="ARBA00003408"/>
    </source>
</evidence>
<feature type="transmembrane region" description="Helical" evidence="6">
    <location>
        <begin position="201"/>
        <end position="224"/>
    </location>
</feature>
<evidence type="ECO:0000256" key="2">
    <source>
        <dbReference type="ARBA" id="ARBA00010199"/>
    </source>
</evidence>
<dbReference type="RefSeq" id="WP_344417876.1">
    <property type="nucleotide sequence ID" value="NZ_BAAANN010000010.1"/>
</dbReference>
<evidence type="ECO:0000256" key="4">
    <source>
        <dbReference type="ARBA" id="ARBA00022448"/>
    </source>
</evidence>
<dbReference type="PANTHER" id="PTHR43298:SF2">
    <property type="entry name" value="FMN_FAD EXPORTER YEEO-RELATED"/>
    <property type="match status" value="1"/>
</dbReference>
<comment type="function">
    <text evidence="1">Multidrug efflux pump.</text>
</comment>
<keyword evidence="6" id="KW-0472">Membrane</keyword>
<evidence type="ECO:0000256" key="6">
    <source>
        <dbReference type="SAM" id="Phobius"/>
    </source>
</evidence>
<gene>
    <name evidence="7" type="ORF">GCM10009754_29250</name>
</gene>
<evidence type="ECO:0000256" key="5">
    <source>
        <dbReference type="ARBA" id="ARBA00031636"/>
    </source>
</evidence>
<keyword evidence="6" id="KW-1133">Transmembrane helix</keyword>
<proteinExistence type="inferred from homology"/>
<feature type="transmembrane region" description="Helical" evidence="6">
    <location>
        <begin position="430"/>
        <end position="447"/>
    </location>
</feature>
<feature type="transmembrane region" description="Helical" evidence="6">
    <location>
        <begin position="12"/>
        <end position="30"/>
    </location>
</feature>
<protein>
    <recommendedName>
        <fullName evidence="3">Probable multidrug resistance protein NorM</fullName>
    </recommendedName>
    <alternativeName>
        <fullName evidence="5">Multidrug-efflux transporter</fullName>
    </alternativeName>
</protein>
<comment type="similarity">
    <text evidence="2">Belongs to the multi antimicrobial extrusion (MATE) (TC 2.A.66.1) family.</text>
</comment>
<dbReference type="NCBIfam" id="TIGR00797">
    <property type="entry name" value="matE"/>
    <property type="match status" value="1"/>
</dbReference>
<dbReference type="Pfam" id="PF01554">
    <property type="entry name" value="MatE"/>
    <property type="match status" value="2"/>
</dbReference>
<dbReference type="CDD" id="cd13131">
    <property type="entry name" value="MATE_NorM_like"/>
    <property type="match status" value="1"/>
</dbReference>
<feature type="transmembrane region" description="Helical" evidence="6">
    <location>
        <begin position="329"/>
        <end position="351"/>
    </location>
</feature>
<comment type="caution">
    <text evidence="7">The sequence shown here is derived from an EMBL/GenBank/DDBJ whole genome shotgun (WGS) entry which is preliminary data.</text>
</comment>
<sequence>MNLAGLTKGYRPLVAVAAPIAGIQLAQVALTTTDLAMMGLLGVRAIAAGGLAVTLYNQLRTMCVGMVTSVGNQVAAAVGRGEARTGGELDETGREEIRRVVRASFLVATGVGIAGALVLIGLSFALTLFGQKPEVLAMARPMMMALAPGLIPMLWLNVLRQFAVGMHRPGSLLGITLASIGVNAGLNAVFIYGLLGVPELGLTGVGLATTSVQVLTFLAFLALVRRDRQLAPLLSVRAWRADPGTVKSVLELGFPISLTYGSEAGITSVATLMMGAFGPAALAAHNVVNQCAYIVYQLNIGLSQGSSIAVSKAVGKGDRAGAGEIARRALTLSAAIMTVLGLVYLIVPSWVLSLFLDPGADRAVTASASTLLLFAILQQYCKGTQNICVGLLRGLGNTKIGFRMTLIGYWCVGTPLMVLCGYLLDLRGPGVWLGLCAGFGATAVLLLRRFRKDLHAVAEVAVRPG</sequence>
<feature type="transmembrane region" description="Helical" evidence="6">
    <location>
        <begin position="171"/>
        <end position="195"/>
    </location>
</feature>
<feature type="transmembrane region" description="Helical" evidence="6">
    <location>
        <begin position="141"/>
        <end position="159"/>
    </location>
</feature>
<feature type="transmembrane region" description="Helical" evidence="6">
    <location>
        <begin position="103"/>
        <end position="129"/>
    </location>
</feature>
<feature type="transmembrane region" description="Helical" evidence="6">
    <location>
        <begin position="402"/>
        <end position="424"/>
    </location>
</feature>
<dbReference type="PANTHER" id="PTHR43298">
    <property type="entry name" value="MULTIDRUG RESISTANCE PROTEIN NORM-RELATED"/>
    <property type="match status" value="1"/>
</dbReference>
<accession>A0ABP5C6X3</accession>
<dbReference type="InterPro" id="IPR050222">
    <property type="entry name" value="MATE_MdtK"/>
</dbReference>